<name>A0A511N728_DEIC1</name>
<protein>
    <submittedName>
        <fullName evidence="1">Uncharacterized protein</fullName>
    </submittedName>
</protein>
<accession>A0A511N728</accession>
<sequence>MKMSEAMMMQASMFAAHTLPSLAQPGTVRVMDDATKAEQALLNSTRQIAEEYSVQLEMSVYTAMGVLGETREPTDEVLQDYELITSEPVEQPMALGRKLLQFYALQHKATRRLCAWQMVTEHTCTTVGEKFQENIAVMSSRPQLVPAQEAAEGEAPRALA</sequence>
<dbReference type="AlphaFoldDB" id="A0A511N728"/>
<keyword evidence="2" id="KW-1185">Reference proteome</keyword>
<reference evidence="1 2" key="1">
    <citation type="submission" date="2019-07" db="EMBL/GenBank/DDBJ databases">
        <title>Whole genome shotgun sequence of Deinococcus cellulosilyticus NBRC 106333.</title>
        <authorList>
            <person name="Hosoyama A."/>
            <person name="Uohara A."/>
            <person name="Ohji S."/>
            <person name="Ichikawa N."/>
        </authorList>
    </citation>
    <scope>NUCLEOTIDE SEQUENCE [LARGE SCALE GENOMIC DNA]</scope>
    <source>
        <strain evidence="1 2">NBRC 106333</strain>
    </source>
</reference>
<gene>
    <name evidence="1" type="ORF">DC3_42940</name>
</gene>
<dbReference type="RefSeq" id="WP_146887919.1">
    <property type="nucleotide sequence ID" value="NZ_BJXB01000023.1"/>
</dbReference>
<organism evidence="1 2">
    <name type="scientific">Deinococcus cellulosilyticus (strain DSM 18568 / NBRC 106333 / KACC 11606 / 5516J-15)</name>
    <dbReference type="NCBI Taxonomy" id="1223518"/>
    <lineage>
        <taxon>Bacteria</taxon>
        <taxon>Thermotogati</taxon>
        <taxon>Deinococcota</taxon>
        <taxon>Deinococci</taxon>
        <taxon>Deinococcales</taxon>
        <taxon>Deinococcaceae</taxon>
        <taxon>Deinococcus</taxon>
    </lineage>
</organism>
<evidence type="ECO:0000313" key="2">
    <source>
        <dbReference type="Proteomes" id="UP000321306"/>
    </source>
</evidence>
<comment type="caution">
    <text evidence="1">The sequence shown here is derived from an EMBL/GenBank/DDBJ whole genome shotgun (WGS) entry which is preliminary data.</text>
</comment>
<dbReference type="EMBL" id="BJXB01000023">
    <property type="protein sequence ID" value="GEM48659.1"/>
    <property type="molecule type" value="Genomic_DNA"/>
</dbReference>
<dbReference type="Proteomes" id="UP000321306">
    <property type="component" value="Unassembled WGS sequence"/>
</dbReference>
<proteinExistence type="predicted"/>
<evidence type="ECO:0000313" key="1">
    <source>
        <dbReference type="EMBL" id="GEM48659.1"/>
    </source>
</evidence>